<evidence type="ECO:0000313" key="2">
    <source>
        <dbReference type="EMBL" id="TQV97105.1"/>
    </source>
</evidence>
<dbReference type="EMBL" id="SPUK01000005">
    <property type="protein sequence ID" value="TQV97105.1"/>
    <property type="molecule type" value="Genomic_DNA"/>
</dbReference>
<dbReference type="PANTHER" id="PTHR10826:SF1">
    <property type="entry name" value="COMPLEMENT COMPONENT 1 Q SUBCOMPONENT-BINDING PROTEIN, MITOCHONDRIAL"/>
    <property type="match status" value="1"/>
</dbReference>
<dbReference type="Gene3D" id="3.10.280.10">
    <property type="entry name" value="Mitochondrial glycoprotein"/>
    <property type="match status" value="1"/>
</dbReference>
<name>A0A545W324_9HYPO</name>
<dbReference type="Proteomes" id="UP000315783">
    <property type="component" value="Unassembled WGS sequence"/>
</dbReference>
<dbReference type="STRING" id="43265.A0A545W324"/>
<accession>A0A545W324</accession>
<feature type="region of interest" description="Disordered" evidence="1">
    <location>
        <begin position="156"/>
        <end position="185"/>
    </location>
</feature>
<dbReference type="Pfam" id="PF02330">
    <property type="entry name" value="MAM33"/>
    <property type="match status" value="1"/>
</dbReference>
<dbReference type="GO" id="GO:0042256">
    <property type="term" value="P:cytosolic ribosome assembly"/>
    <property type="evidence" value="ECO:0007669"/>
    <property type="project" value="TreeGrafter"/>
</dbReference>
<dbReference type="InterPro" id="IPR003428">
    <property type="entry name" value="MAM33"/>
</dbReference>
<keyword evidence="3" id="KW-1185">Reference proteome</keyword>
<sequence length="305" mass="32885">MLSFRTLARSAAPRSISRMAAASMRQGAVVARPLAGAAKATTVHNTAGGFQMLRAASSSFSTTAGRRAADGETDDELSAKIESEIQIEEEMKAGEQEPSSVKDFISNSPFELIDTPGQEVVKLVRTFGEEKITISFSIADINNFDPYADEAALEDEEHAAADSNNGSGSSGKLESDDLEASELDEEAPAPINLSIVVEKPGKTAGALNIDATAQDGNIVVENLFYYADAKLARLETPEAAQQRADVYPGPPFGSLDEDLQVLMERFLEERGVTQALAVFVPDYVDLKEQNEYLRWLNNVKGFIDA</sequence>
<evidence type="ECO:0000256" key="1">
    <source>
        <dbReference type="SAM" id="MobiDB-lite"/>
    </source>
</evidence>
<organism evidence="2 3">
    <name type="scientific">Cordyceps javanica</name>
    <dbReference type="NCBI Taxonomy" id="43265"/>
    <lineage>
        <taxon>Eukaryota</taxon>
        <taxon>Fungi</taxon>
        <taxon>Dikarya</taxon>
        <taxon>Ascomycota</taxon>
        <taxon>Pezizomycotina</taxon>
        <taxon>Sordariomycetes</taxon>
        <taxon>Hypocreomycetidae</taxon>
        <taxon>Hypocreales</taxon>
        <taxon>Cordycipitaceae</taxon>
        <taxon>Cordyceps</taxon>
    </lineage>
</organism>
<gene>
    <name evidence="2" type="ORF">IF1G_04345</name>
</gene>
<dbReference type="PANTHER" id="PTHR10826">
    <property type="entry name" value="COMPLEMENT COMPONENT 1"/>
    <property type="match status" value="1"/>
</dbReference>
<protein>
    <submittedName>
        <fullName evidence="2">Mitochondrial glycoprotein</fullName>
    </submittedName>
</protein>
<proteinExistence type="predicted"/>
<dbReference type="InterPro" id="IPR036561">
    <property type="entry name" value="MAM33_sf"/>
</dbReference>
<evidence type="ECO:0000313" key="3">
    <source>
        <dbReference type="Proteomes" id="UP000315783"/>
    </source>
</evidence>
<dbReference type="SUPFAM" id="SSF54529">
    <property type="entry name" value="Mitochondrial glycoprotein MAM33-like"/>
    <property type="match status" value="1"/>
</dbReference>
<reference evidence="2 3" key="1">
    <citation type="journal article" date="2019" name="Appl. Microbiol. Biotechnol.">
        <title>Genome sequence of Isaria javanica and comparative genome analysis insights into family S53 peptidase evolution in fungal entomopathogens.</title>
        <authorList>
            <person name="Lin R."/>
            <person name="Zhang X."/>
            <person name="Xin B."/>
            <person name="Zou M."/>
            <person name="Gao Y."/>
            <person name="Qin F."/>
            <person name="Hu Q."/>
            <person name="Xie B."/>
            <person name="Cheng X."/>
        </authorList>
    </citation>
    <scope>NUCLEOTIDE SEQUENCE [LARGE SCALE GENOMIC DNA]</scope>
    <source>
        <strain evidence="2 3">IJ1G</strain>
    </source>
</reference>
<feature type="compositionally biased region" description="Acidic residues" evidence="1">
    <location>
        <begin position="176"/>
        <end position="185"/>
    </location>
</feature>
<dbReference type="AlphaFoldDB" id="A0A545W324"/>
<dbReference type="GO" id="GO:0005759">
    <property type="term" value="C:mitochondrial matrix"/>
    <property type="evidence" value="ECO:0007669"/>
    <property type="project" value="InterPro"/>
</dbReference>
<comment type="caution">
    <text evidence="2">The sequence shown here is derived from an EMBL/GenBank/DDBJ whole genome shotgun (WGS) entry which is preliminary data.</text>
</comment>
<dbReference type="OrthoDB" id="278212at2759"/>
<feature type="compositionally biased region" description="Low complexity" evidence="1">
    <location>
        <begin position="161"/>
        <end position="171"/>
    </location>
</feature>